<dbReference type="Proteomes" id="UP000016922">
    <property type="component" value="Unassembled WGS sequence"/>
</dbReference>
<dbReference type="KEGG" id="glz:GLAREA_03375"/>
<organism evidence="1 2">
    <name type="scientific">Glarea lozoyensis (strain ATCC 20868 / MF5171)</name>
    <dbReference type="NCBI Taxonomy" id="1116229"/>
    <lineage>
        <taxon>Eukaryota</taxon>
        <taxon>Fungi</taxon>
        <taxon>Dikarya</taxon>
        <taxon>Ascomycota</taxon>
        <taxon>Pezizomycotina</taxon>
        <taxon>Leotiomycetes</taxon>
        <taxon>Helotiales</taxon>
        <taxon>Helotiaceae</taxon>
        <taxon>Glarea</taxon>
    </lineage>
</organism>
<dbReference type="HOGENOM" id="CLU_088991_0_0_1"/>
<evidence type="ECO:0000313" key="1">
    <source>
        <dbReference type="EMBL" id="EPE30408.1"/>
    </source>
</evidence>
<protein>
    <submittedName>
        <fullName evidence="1">Uncharacterized protein</fullName>
    </submittedName>
</protein>
<sequence length="188" mass="20304">MSTNNSNLAHHLTDLTLTPILSSSQSSNSIPPPTSSPNQTTAQALTQLTTTALTAYNLSQRLALGPPQRILISTTSGASILHSYLTQPPSVSTQIPSPLPASQSIVSSARLDLRPLSADTNVDGENGEQPWRNGVEDERRQVPMLIATVIAPRAGEAGEGRRMAARLERIGRVVQRDWYEAEREAQDE</sequence>
<evidence type="ECO:0000313" key="2">
    <source>
        <dbReference type="Proteomes" id="UP000016922"/>
    </source>
</evidence>
<reference evidence="1 2" key="1">
    <citation type="journal article" date="2013" name="BMC Genomics">
        <title>Genomics-driven discovery of the pneumocandin biosynthetic gene cluster in the fungus Glarea lozoyensis.</title>
        <authorList>
            <person name="Chen L."/>
            <person name="Yue Q."/>
            <person name="Zhang X."/>
            <person name="Xiang M."/>
            <person name="Wang C."/>
            <person name="Li S."/>
            <person name="Che Y."/>
            <person name="Ortiz-Lopez F.J."/>
            <person name="Bills G.F."/>
            <person name="Liu X."/>
            <person name="An Z."/>
        </authorList>
    </citation>
    <scope>NUCLEOTIDE SEQUENCE [LARGE SCALE GENOMIC DNA]</scope>
    <source>
        <strain evidence="2">ATCC 20868 / MF5171</strain>
    </source>
</reference>
<name>S3DVJ3_GLAL2</name>
<dbReference type="RefSeq" id="XP_008081819.1">
    <property type="nucleotide sequence ID" value="XM_008083628.1"/>
</dbReference>
<keyword evidence="2" id="KW-1185">Reference proteome</keyword>
<dbReference type="eggNOG" id="ENOG502RJR0">
    <property type="taxonomic scope" value="Eukaryota"/>
</dbReference>
<dbReference type="OMA" id="REFQREW"/>
<proteinExistence type="predicted"/>
<dbReference type="AlphaFoldDB" id="S3DVJ3"/>
<gene>
    <name evidence="1" type="ORF">GLAREA_03375</name>
</gene>
<accession>S3DVJ3</accession>
<dbReference type="EMBL" id="KE145363">
    <property type="protein sequence ID" value="EPE30408.1"/>
    <property type="molecule type" value="Genomic_DNA"/>
</dbReference>
<dbReference type="GeneID" id="19462430"/>
<dbReference type="Pfam" id="PF17233">
    <property type="entry name" value="DUF5308"/>
    <property type="match status" value="1"/>
</dbReference>
<dbReference type="InterPro" id="IPR035186">
    <property type="entry name" value="DUF5308"/>
</dbReference>